<dbReference type="InterPro" id="IPR006115">
    <property type="entry name" value="6PGDH_NADP-bd"/>
</dbReference>
<protein>
    <recommendedName>
        <fullName evidence="5">3-hydroxyisobutyrate dehydrogenase-like beta-hydroxyacid dehydrogenase</fullName>
    </recommendedName>
</protein>
<dbReference type="Pfam" id="PF03446">
    <property type="entry name" value="NAD_binding_2"/>
    <property type="match status" value="1"/>
</dbReference>
<dbReference type="InterPro" id="IPR013328">
    <property type="entry name" value="6PGD_dom2"/>
</dbReference>
<dbReference type="Gene3D" id="1.10.1040.10">
    <property type="entry name" value="N-(1-d-carboxylethyl)-l-norvaline Dehydrogenase, domain 2"/>
    <property type="match status" value="1"/>
</dbReference>
<feature type="domain" description="6-phosphogluconate dehydrogenase NADP-binding" evidence="1">
    <location>
        <begin position="19"/>
        <end position="129"/>
    </location>
</feature>
<dbReference type="SUPFAM" id="SSF51735">
    <property type="entry name" value="NAD(P)-binding Rossmann-fold domains"/>
    <property type="match status" value="1"/>
</dbReference>
<sequence length="269" mass="29358">MVGTKNMVTNFKNMNDNLTIAILGLGEAGSHFANDLADLGVKIIGFDPNPKRVLHPTIEMKSSNLEAAREATIIFSVNLSSVSEEVAREVFPVLDASKIYLEMNTSSPDKKIAIFEMIKSTCVKYVDLAIMAPVPPKGIKTPFLASGNGAKTFQEKVADLGLDITVLSEEVGEASTRKLLRSIVYKGVAAVICEAMEAGRKYDLESYIREQISSVIGGNDGLIDRFVEGSKTHALRRMHEMEAVVEMLENQGIDPIVSKAARQNLEKLL</sequence>
<dbReference type="SUPFAM" id="SSF48179">
    <property type="entry name" value="6-phosphogluconate dehydrogenase C-terminal domain-like"/>
    <property type="match status" value="1"/>
</dbReference>
<dbReference type="InterPro" id="IPR008927">
    <property type="entry name" value="6-PGluconate_DH-like_C_sf"/>
</dbReference>
<keyword evidence="4" id="KW-1185">Reference proteome</keyword>
<evidence type="ECO:0000313" key="4">
    <source>
        <dbReference type="Proteomes" id="UP000837932"/>
    </source>
</evidence>
<evidence type="ECO:0000259" key="2">
    <source>
        <dbReference type="Pfam" id="PF09130"/>
    </source>
</evidence>
<evidence type="ECO:0008006" key="5">
    <source>
        <dbReference type="Google" id="ProtNLM"/>
    </source>
</evidence>
<dbReference type="EMBL" id="CAKLPY010000001">
    <property type="protein sequence ID" value="CAH0994668.1"/>
    <property type="molecule type" value="Genomic_DNA"/>
</dbReference>
<organism evidence="3 4">
    <name type="scientific">Emticicia aquatica</name>
    <dbReference type="NCBI Taxonomy" id="1681835"/>
    <lineage>
        <taxon>Bacteria</taxon>
        <taxon>Pseudomonadati</taxon>
        <taxon>Bacteroidota</taxon>
        <taxon>Cytophagia</taxon>
        <taxon>Cytophagales</taxon>
        <taxon>Leadbetterellaceae</taxon>
        <taxon>Emticicia</taxon>
    </lineage>
</organism>
<comment type="caution">
    <text evidence="3">The sequence shown here is derived from an EMBL/GenBank/DDBJ whole genome shotgun (WGS) entry which is preliminary data.</text>
</comment>
<dbReference type="Gene3D" id="3.40.50.720">
    <property type="entry name" value="NAD(P)-binding Rossmann-like Domain"/>
    <property type="match status" value="1"/>
</dbReference>
<evidence type="ECO:0000313" key="3">
    <source>
        <dbReference type="EMBL" id="CAH0994668.1"/>
    </source>
</evidence>
<evidence type="ECO:0000259" key="1">
    <source>
        <dbReference type="Pfam" id="PF03446"/>
    </source>
</evidence>
<gene>
    <name evidence="3" type="ORF">EMA8858_00780</name>
</gene>
<accession>A0ABN8ESS4</accession>
<dbReference type="InterPro" id="IPR015814">
    <property type="entry name" value="Pgluconate_DH_NAD-bd_C"/>
</dbReference>
<dbReference type="Pfam" id="PF09130">
    <property type="entry name" value="DUF1932"/>
    <property type="match status" value="1"/>
</dbReference>
<dbReference type="InterPro" id="IPR036291">
    <property type="entry name" value="NAD(P)-bd_dom_sf"/>
</dbReference>
<dbReference type="Proteomes" id="UP000837932">
    <property type="component" value="Unassembled WGS sequence"/>
</dbReference>
<proteinExistence type="predicted"/>
<reference evidence="3" key="1">
    <citation type="submission" date="2021-12" db="EMBL/GenBank/DDBJ databases">
        <authorList>
            <person name="Rodrigo-Torres L."/>
            <person name="Arahal R. D."/>
            <person name="Lucena T."/>
        </authorList>
    </citation>
    <scope>NUCLEOTIDE SEQUENCE</scope>
    <source>
        <strain evidence="3">CECT 8858</strain>
    </source>
</reference>
<feature type="domain" description="Phosphogluconate dehydrogenase NAD-binding putative C-terminal" evidence="2">
    <location>
        <begin position="202"/>
        <end position="266"/>
    </location>
</feature>
<name>A0ABN8ESS4_9BACT</name>